<comment type="similarity">
    <text evidence="4">Belongs to the GST superfamily.</text>
</comment>
<reference evidence="7" key="2">
    <citation type="submission" date="2020-09" db="EMBL/GenBank/DDBJ databases">
        <authorList>
            <person name="Sun Q."/>
            <person name="Zhou Y."/>
        </authorList>
    </citation>
    <scope>NUCLEOTIDE SEQUENCE</scope>
    <source>
        <strain evidence="7">CGMCC 1.6293</strain>
    </source>
</reference>
<evidence type="ECO:0000256" key="2">
    <source>
        <dbReference type="ARBA" id="ARBA00022679"/>
    </source>
</evidence>
<evidence type="ECO:0000259" key="5">
    <source>
        <dbReference type="PROSITE" id="PS50404"/>
    </source>
</evidence>
<comment type="catalytic activity">
    <reaction evidence="3">
        <text>RX + glutathione = an S-substituted glutathione + a halide anion + H(+)</text>
        <dbReference type="Rhea" id="RHEA:16437"/>
        <dbReference type="ChEBI" id="CHEBI:15378"/>
        <dbReference type="ChEBI" id="CHEBI:16042"/>
        <dbReference type="ChEBI" id="CHEBI:17792"/>
        <dbReference type="ChEBI" id="CHEBI:57925"/>
        <dbReference type="ChEBI" id="CHEBI:90779"/>
        <dbReference type="EC" id="2.5.1.18"/>
    </reaction>
</comment>
<dbReference type="Pfam" id="PF02798">
    <property type="entry name" value="GST_N"/>
    <property type="match status" value="1"/>
</dbReference>
<name>A0A917SN95_9RHOB</name>
<proteinExistence type="inferred from homology"/>
<dbReference type="GO" id="GO:0004364">
    <property type="term" value="F:glutathione transferase activity"/>
    <property type="evidence" value="ECO:0007669"/>
    <property type="project" value="UniProtKB-EC"/>
</dbReference>
<dbReference type="PANTHER" id="PTHR44051:SF9">
    <property type="entry name" value="GLUTATHIONE S-TRANSFERASE 1"/>
    <property type="match status" value="1"/>
</dbReference>
<evidence type="ECO:0000313" key="7">
    <source>
        <dbReference type="EMBL" id="GGL87149.1"/>
    </source>
</evidence>
<dbReference type="Proteomes" id="UP000649829">
    <property type="component" value="Unassembled WGS sequence"/>
</dbReference>
<dbReference type="PROSITE" id="PS50404">
    <property type="entry name" value="GST_NTER"/>
    <property type="match status" value="1"/>
</dbReference>
<evidence type="ECO:0000256" key="4">
    <source>
        <dbReference type="RuleBase" id="RU003494"/>
    </source>
</evidence>
<dbReference type="PROSITE" id="PS50405">
    <property type="entry name" value="GST_CTER"/>
    <property type="match status" value="1"/>
</dbReference>
<gene>
    <name evidence="7" type="ORF">GCM10011534_06300</name>
</gene>
<dbReference type="GO" id="GO:0005737">
    <property type="term" value="C:cytoplasm"/>
    <property type="evidence" value="ECO:0007669"/>
    <property type="project" value="UniProtKB-ARBA"/>
</dbReference>
<dbReference type="InterPro" id="IPR004046">
    <property type="entry name" value="GST_C"/>
</dbReference>
<keyword evidence="2" id="KW-0808">Transferase</keyword>
<evidence type="ECO:0000256" key="1">
    <source>
        <dbReference type="ARBA" id="ARBA00012452"/>
    </source>
</evidence>
<dbReference type="Gene3D" id="3.40.30.10">
    <property type="entry name" value="Glutaredoxin"/>
    <property type="match status" value="1"/>
</dbReference>
<feature type="domain" description="GST C-terminal" evidence="6">
    <location>
        <begin position="87"/>
        <end position="220"/>
    </location>
</feature>
<accession>A0A917SN95</accession>
<dbReference type="AlphaFoldDB" id="A0A917SN95"/>
<dbReference type="SUPFAM" id="SSF52833">
    <property type="entry name" value="Thioredoxin-like"/>
    <property type="match status" value="1"/>
</dbReference>
<dbReference type="EC" id="2.5.1.18" evidence="1"/>
<dbReference type="SFLD" id="SFLDS00019">
    <property type="entry name" value="Glutathione_Transferase_(cytos"/>
    <property type="match status" value="1"/>
</dbReference>
<dbReference type="InterPro" id="IPR036249">
    <property type="entry name" value="Thioredoxin-like_sf"/>
</dbReference>
<comment type="caution">
    <text evidence="7">The sequence shown here is derived from an EMBL/GenBank/DDBJ whole genome shotgun (WGS) entry which is preliminary data.</text>
</comment>
<dbReference type="FunFam" id="3.40.30.10:FF:000156">
    <property type="entry name" value="Glutathione S-transferase 1"/>
    <property type="match status" value="1"/>
</dbReference>
<evidence type="ECO:0000256" key="3">
    <source>
        <dbReference type="ARBA" id="ARBA00047960"/>
    </source>
</evidence>
<evidence type="ECO:0000313" key="8">
    <source>
        <dbReference type="Proteomes" id="UP000649829"/>
    </source>
</evidence>
<keyword evidence="8" id="KW-1185">Reference proteome</keyword>
<dbReference type="RefSeq" id="WP_028285553.1">
    <property type="nucleotide sequence ID" value="NZ_BMLF01000001.1"/>
</dbReference>
<dbReference type="PANTHER" id="PTHR44051">
    <property type="entry name" value="GLUTATHIONE S-TRANSFERASE-RELATED"/>
    <property type="match status" value="1"/>
</dbReference>
<dbReference type="InterPro" id="IPR040079">
    <property type="entry name" value="Glutathione_S-Trfase"/>
</dbReference>
<reference evidence="7" key="1">
    <citation type="journal article" date="2014" name="Int. J. Syst. Evol. Microbiol.">
        <title>Complete genome sequence of Corynebacterium casei LMG S-19264T (=DSM 44701T), isolated from a smear-ripened cheese.</title>
        <authorList>
            <consortium name="US DOE Joint Genome Institute (JGI-PGF)"/>
            <person name="Walter F."/>
            <person name="Albersmeier A."/>
            <person name="Kalinowski J."/>
            <person name="Ruckert C."/>
        </authorList>
    </citation>
    <scope>NUCLEOTIDE SEQUENCE</scope>
    <source>
        <strain evidence="7">CGMCC 1.6293</strain>
    </source>
</reference>
<dbReference type="GO" id="GO:0004601">
    <property type="term" value="F:peroxidase activity"/>
    <property type="evidence" value="ECO:0007669"/>
    <property type="project" value="UniProtKB-ARBA"/>
</dbReference>
<dbReference type="InterPro" id="IPR010987">
    <property type="entry name" value="Glutathione-S-Trfase_C-like"/>
</dbReference>
<dbReference type="CDD" id="cd03046">
    <property type="entry name" value="GST_N_GTT1_like"/>
    <property type="match status" value="1"/>
</dbReference>
<dbReference type="SFLD" id="SFLDG00358">
    <property type="entry name" value="Main_(cytGST)"/>
    <property type="match status" value="1"/>
</dbReference>
<sequence length="220" mass="24840">MITLHHLDNSRSQRVLWLLEELGVPYEVAYYKRDPRTMRAPKELLAIHPLGRSPVIVEDGETFAETGAIVRHILDRHGNGRLEPAPGTKEARELTYWLHYAEGSAMPPLLMKLVFDSLPRRAPALLRPIVTRVATQARNGYVSPEIKLHIDYWDQTLARSGWFVGDEFSAADIMMSFPLEAAADRGGAGMRPAIAAFLKRIHTRPAYRRALEIGGPYRYA</sequence>
<organism evidence="7 8">
    <name type="scientific">Pseudooceanicola nanhaiensis</name>
    <dbReference type="NCBI Taxonomy" id="375761"/>
    <lineage>
        <taxon>Bacteria</taxon>
        <taxon>Pseudomonadati</taxon>
        <taxon>Pseudomonadota</taxon>
        <taxon>Alphaproteobacteria</taxon>
        <taxon>Rhodobacterales</taxon>
        <taxon>Paracoccaceae</taxon>
        <taxon>Pseudooceanicola</taxon>
    </lineage>
</organism>
<dbReference type="Pfam" id="PF00043">
    <property type="entry name" value="GST_C"/>
    <property type="match status" value="1"/>
</dbReference>
<feature type="domain" description="GST N-terminal" evidence="5">
    <location>
        <begin position="1"/>
        <end position="81"/>
    </location>
</feature>
<dbReference type="Gene3D" id="1.20.1050.10">
    <property type="match status" value="1"/>
</dbReference>
<evidence type="ECO:0000259" key="6">
    <source>
        <dbReference type="PROSITE" id="PS50405"/>
    </source>
</evidence>
<dbReference type="EMBL" id="BMLF01000001">
    <property type="protein sequence ID" value="GGL87149.1"/>
    <property type="molecule type" value="Genomic_DNA"/>
</dbReference>
<dbReference type="SFLD" id="SFLDG01150">
    <property type="entry name" value="Main.1:_Beta-like"/>
    <property type="match status" value="1"/>
</dbReference>
<dbReference type="InterPro" id="IPR036282">
    <property type="entry name" value="Glutathione-S-Trfase_C_sf"/>
</dbReference>
<dbReference type="SUPFAM" id="SSF47616">
    <property type="entry name" value="GST C-terminal domain-like"/>
    <property type="match status" value="1"/>
</dbReference>
<dbReference type="CDD" id="cd03189">
    <property type="entry name" value="GST_C_GTT1_like"/>
    <property type="match status" value="1"/>
</dbReference>
<dbReference type="InterPro" id="IPR004045">
    <property type="entry name" value="Glutathione_S-Trfase_N"/>
</dbReference>
<protein>
    <recommendedName>
        <fullName evidence="1">glutathione transferase</fullName>
        <ecNumber evidence="1">2.5.1.18</ecNumber>
    </recommendedName>
</protein>